<evidence type="ECO:0000256" key="3">
    <source>
        <dbReference type="ARBA" id="ARBA00022679"/>
    </source>
</evidence>
<dbReference type="InterPro" id="IPR036097">
    <property type="entry name" value="HisK_dim/P_sf"/>
</dbReference>
<keyword evidence="8" id="KW-0812">Transmembrane</keyword>
<evidence type="ECO:0000256" key="5">
    <source>
        <dbReference type="ARBA" id="ARBA00022777"/>
    </source>
</evidence>
<dbReference type="GO" id="GO:0000156">
    <property type="term" value="F:phosphorelay response regulator activity"/>
    <property type="evidence" value="ECO:0007669"/>
    <property type="project" value="TreeGrafter"/>
</dbReference>
<evidence type="ECO:0000313" key="11">
    <source>
        <dbReference type="Proteomes" id="UP000823597"/>
    </source>
</evidence>
<comment type="catalytic activity">
    <reaction evidence="1">
        <text>ATP + protein L-histidine = ADP + protein N-phospho-L-histidine.</text>
        <dbReference type="EC" id="2.7.13.3"/>
    </reaction>
</comment>
<dbReference type="SMART" id="SM00387">
    <property type="entry name" value="HATPase_c"/>
    <property type="match status" value="1"/>
</dbReference>
<feature type="domain" description="Histidine kinase" evidence="9">
    <location>
        <begin position="246"/>
        <end position="448"/>
    </location>
</feature>
<dbReference type="GO" id="GO:0000155">
    <property type="term" value="F:phosphorelay sensor kinase activity"/>
    <property type="evidence" value="ECO:0007669"/>
    <property type="project" value="InterPro"/>
</dbReference>
<feature type="transmembrane region" description="Helical" evidence="8">
    <location>
        <begin position="21"/>
        <end position="39"/>
    </location>
</feature>
<name>A0A9D9I4G3_9BACT</name>
<dbReference type="SUPFAM" id="SSF47384">
    <property type="entry name" value="Homodimeric domain of signal transducing histidine kinase"/>
    <property type="match status" value="1"/>
</dbReference>
<dbReference type="InterPro" id="IPR036890">
    <property type="entry name" value="HATPase_C_sf"/>
</dbReference>
<evidence type="ECO:0000256" key="2">
    <source>
        <dbReference type="ARBA" id="ARBA00012438"/>
    </source>
</evidence>
<keyword evidence="3" id="KW-0808">Transferase</keyword>
<reference evidence="10" key="1">
    <citation type="submission" date="2020-10" db="EMBL/GenBank/DDBJ databases">
        <authorList>
            <person name="Gilroy R."/>
        </authorList>
    </citation>
    <scope>NUCLEOTIDE SEQUENCE</scope>
    <source>
        <strain evidence="10">10037</strain>
    </source>
</reference>
<dbReference type="GO" id="GO:0030295">
    <property type="term" value="F:protein kinase activator activity"/>
    <property type="evidence" value="ECO:0007669"/>
    <property type="project" value="TreeGrafter"/>
</dbReference>
<dbReference type="EC" id="2.7.13.3" evidence="2"/>
<dbReference type="InterPro" id="IPR005467">
    <property type="entry name" value="His_kinase_dom"/>
</dbReference>
<evidence type="ECO:0000259" key="9">
    <source>
        <dbReference type="PROSITE" id="PS50109"/>
    </source>
</evidence>
<dbReference type="PANTHER" id="PTHR42878:SF7">
    <property type="entry name" value="SENSOR HISTIDINE KINASE GLRK"/>
    <property type="match status" value="1"/>
</dbReference>
<evidence type="ECO:0000313" key="10">
    <source>
        <dbReference type="EMBL" id="MBO8465795.1"/>
    </source>
</evidence>
<evidence type="ECO:0000256" key="4">
    <source>
        <dbReference type="ARBA" id="ARBA00022741"/>
    </source>
</evidence>
<dbReference type="InterPro" id="IPR003594">
    <property type="entry name" value="HATPase_dom"/>
</dbReference>
<dbReference type="Pfam" id="PF02518">
    <property type="entry name" value="HATPase_c"/>
    <property type="match status" value="1"/>
</dbReference>
<keyword evidence="6" id="KW-0067">ATP-binding</keyword>
<reference evidence="10" key="2">
    <citation type="journal article" date="2021" name="PeerJ">
        <title>Extensive microbial diversity within the chicken gut microbiome revealed by metagenomics and culture.</title>
        <authorList>
            <person name="Gilroy R."/>
            <person name="Ravi A."/>
            <person name="Getino M."/>
            <person name="Pursley I."/>
            <person name="Horton D.L."/>
            <person name="Alikhan N.F."/>
            <person name="Baker D."/>
            <person name="Gharbi K."/>
            <person name="Hall N."/>
            <person name="Watson M."/>
            <person name="Adriaenssens E.M."/>
            <person name="Foster-Nyarko E."/>
            <person name="Jarju S."/>
            <person name="Secka A."/>
            <person name="Antonio M."/>
            <person name="Oren A."/>
            <person name="Chaudhuri R.R."/>
            <person name="La Ragione R."/>
            <person name="Hildebrand F."/>
            <person name="Pallen M.J."/>
        </authorList>
    </citation>
    <scope>NUCLEOTIDE SEQUENCE</scope>
    <source>
        <strain evidence="10">10037</strain>
    </source>
</reference>
<gene>
    <name evidence="10" type="ORF">IAB93_07360</name>
</gene>
<dbReference type="CDD" id="cd00082">
    <property type="entry name" value="HisKA"/>
    <property type="match status" value="1"/>
</dbReference>
<dbReference type="InterPro" id="IPR003661">
    <property type="entry name" value="HisK_dim/P_dom"/>
</dbReference>
<dbReference type="SMART" id="SM00388">
    <property type="entry name" value="HisKA"/>
    <property type="match status" value="1"/>
</dbReference>
<evidence type="ECO:0000256" key="1">
    <source>
        <dbReference type="ARBA" id="ARBA00000085"/>
    </source>
</evidence>
<dbReference type="Proteomes" id="UP000823597">
    <property type="component" value="Unassembled WGS sequence"/>
</dbReference>
<evidence type="ECO:0000256" key="7">
    <source>
        <dbReference type="ARBA" id="ARBA00023012"/>
    </source>
</evidence>
<accession>A0A9D9I4G3</accession>
<dbReference type="AlphaFoldDB" id="A0A9D9I4G3"/>
<sequence length="448" mass="49383">MGKRVSGKIENRHLRKEFFRIFGMILLVFVMNIVLYMFLSISMSNIYVDTSDAPDRLADEVSSALVCGGGSYSLDGELCCRLDSLGAWGMLVSDSTGNAVWSRNLPDTVPEHYRISDFDGMSSMMLGGYPIFTASHPDGLVVLGYPADSYINILVSQPADNIGKIRSIVLSAIITGILVLILVSFIYGWNSYKALKGVVKGIEDLSIGKAVHLKDTGRFSVVASYLNMASARLQNYSEHRKKWIAGVSHDIRTPLSIILGKADKAGDSDIKFQAVRIRELINDLNMYSALEFSEALDKSRFRASAFVRNTVADFLNALPDEYSLSVDIDKNAENRYVTGDGHLLKRALYNLLYNSIVHNASGCDICVTLEAAGKRLRLTVSDNGTEISPEMIKELNVRTLPGVRIPDENIRGAHGLGLYIVVEIIRLHKGVVVYSNVSPKGFKTEIIL</sequence>
<dbReference type="InterPro" id="IPR050351">
    <property type="entry name" value="BphY/WalK/GraS-like"/>
</dbReference>
<dbReference type="EMBL" id="JADIME010000076">
    <property type="protein sequence ID" value="MBO8465795.1"/>
    <property type="molecule type" value="Genomic_DNA"/>
</dbReference>
<dbReference type="PANTHER" id="PTHR42878">
    <property type="entry name" value="TWO-COMPONENT HISTIDINE KINASE"/>
    <property type="match status" value="1"/>
</dbReference>
<keyword evidence="8" id="KW-1133">Transmembrane helix</keyword>
<feature type="transmembrane region" description="Helical" evidence="8">
    <location>
        <begin position="168"/>
        <end position="189"/>
    </location>
</feature>
<protein>
    <recommendedName>
        <fullName evidence="2">histidine kinase</fullName>
        <ecNumber evidence="2">2.7.13.3</ecNumber>
    </recommendedName>
</protein>
<dbReference type="Gene3D" id="3.30.565.10">
    <property type="entry name" value="Histidine kinase-like ATPase, C-terminal domain"/>
    <property type="match status" value="1"/>
</dbReference>
<proteinExistence type="predicted"/>
<dbReference type="SUPFAM" id="SSF55874">
    <property type="entry name" value="ATPase domain of HSP90 chaperone/DNA topoisomerase II/histidine kinase"/>
    <property type="match status" value="1"/>
</dbReference>
<dbReference type="PROSITE" id="PS50109">
    <property type="entry name" value="HIS_KIN"/>
    <property type="match status" value="1"/>
</dbReference>
<dbReference type="Gene3D" id="1.10.287.130">
    <property type="match status" value="1"/>
</dbReference>
<keyword evidence="4" id="KW-0547">Nucleotide-binding</keyword>
<dbReference type="GO" id="GO:0005524">
    <property type="term" value="F:ATP binding"/>
    <property type="evidence" value="ECO:0007669"/>
    <property type="project" value="UniProtKB-KW"/>
</dbReference>
<evidence type="ECO:0000256" key="6">
    <source>
        <dbReference type="ARBA" id="ARBA00022840"/>
    </source>
</evidence>
<keyword evidence="5 10" id="KW-0418">Kinase</keyword>
<comment type="caution">
    <text evidence="10">The sequence shown here is derived from an EMBL/GenBank/DDBJ whole genome shotgun (WGS) entry which is preliminary data.</text>
</comment>
<dbReference type="GO" id="GO:0007234">
    <property type="term" value="P:osmosensory signaling via phosphorelay pathway"/>
    <property type="evidence" value="ECO:0007669"/>
    <property type="project" value="TreeGrafter"/>
</dbReference>
<keyword evidence="8" id="KW-0472">Membrane</keyword>
<organism evidence="10 11">
    <name type="scientific">Candidatus Merdivivens pullistercoris</name>
    <dbReference type="NCBI Taxonomy" id="2840873"/>
    <lineage>
        <taxon>Bacteria</taxon>
        <taxon>Pseudomonadati</taxon>
        <taxon>Bacteroidota</taxon>
        <taxon>Bacteroidia</taxon>
        <taxon>Bacteroidales</taxon>
        <taxon>Muribaculaceae</taxon>
        <taxon>Muribaculaceae incertae sedis</taxon>
        <taxon>Candidatus Merdivivens</taxon>
    </lineage>
</organism>
<evidence type="ECO:0000256" key="8">
    <source>
        <dbReference type="SAM" id="Phobius"/>
    </source>
</evidence>
<keyword evidence="7" id="KW-0902">Two-component regulatory system</keyword>